<dbReference type="OrthoDB" id="2620452at2759"/>
<dbReference type="HOGENOM" id="CLU_157400_0_0_1"/>
<accession>A0A0C9XQ07</accession>
<feature type="region of interest" description="Disordered" evidence="1">
    <location>
        <begin position="45"/>
        <end position="136"/>
    </location>
</feature>
<reference evidence="3" key="2">
    <citation type="submission" date="2015-01" db="EMBL/GenBank/DDBJ databases">
        <title>Evolutionary Origins and Diversification of the Mycorrhizal Mutualists.</title>
        <authorList>
            <consortium name="DOE Joint Genome Institute"/>
            <consortium name="Mycorrhizal Genomics Consortium"/>
            <person name="Kohler A."/>
            <person name="Kuo A."/>
            <person name="Nagy L.G."/>
            <person name="Floudas D."/>
            <person name="Copeland A."/>
            <person name="Barry K.W."/>
            <person name="Cichocki N."/>
            <person name="Veneault-Fourrey C."/>
            <person name="LaButti K."/>
            <person name="Lindquist E.A."/>
            <person name="Lipzen A."/>
            <person name="Lundell T."/>
            <person name="Morin E."/>
            <person name="Murat C."/>
            <person name="Riley R."/>
            <person name="Ohm R."/>
            <person name="Sun H."/>
            <person name="Tunlid A."/>
            <person name="Henrissat B."/>
            <person name="Grigoriev I.V."/>
            <person name="Hibbett D.S."/>
            <person name="Martin F."/>
        </authorList>
    </citation>
    <scope>NUCLEOTIDE SEQUENCE [LARGE SCALE GENOMIC DNA]</scope>
    <source>
        <strain evidence="3">LaAM-08-1</strain>
    </source>
</reference>
<dbReference type="Proteomes" id="UP000054477">
    <property type="component" value="Unassembled WGS sequence"/>
</dbReference>
<reference evidence="2 3" key="1">
    <citation type="submission" date="2014-04" db="EMBL/GenBank/DDBJ databases">
        <authorList>
            <consortium name="DOE Joint Genome Institute"/>
            <person name="Kuo A."/>
            <person name="Kohler A."/>
            <person name="Nagy L.G."/>
            <person name="Floudas D."/>
            <person name="Copeland A."/>
            <person name="Barry K.W."/>
            <person name="Cichocki N."/>
            <person name="Veneault-Fourrey C."/>
            <person name="LaButti K."/>
            <person name="Lindquist E.A."/>
            <person name="Lipzen A."/>
            <person name="Lundell T."/>
            <person name="Morin E."/>
            <person name="Murat C."/>
            <person name="Sun H."/>
            <person name="Tunlid A."/>
            <person name="Henrissat B."/>
            <person name="Grigoriev I.V."/>
            <person name="Hibbett D.S."/>
            <person name="Martin F."/>
            <person name="Nordberg H.P."/>
            <person name="Cantor M.N."/>
            <person name="Hua S.X."/>
        </authorList>
    </citation>
    <scope>NUCLEOTIDE SEQUENCE [LARGE SCALE GENOMIC DNA]</scope>
    <source>
        <strain evidence="2 3">LaAM-08-1</strain>
    </source>
</reference>
<protein>
    <submittedName>
        <fullName evidence="2">Uncharacterized protein</fullName>
    </submittedName>
</protein>
<keyword evidence="3" id="KW-1185">Reference proteome</keyword>
<dbReference type="EMBL" id="KN838678">
    <property type="protein sequence ID" value="KIJ98042.1"/>
    <property type="molecule type" value="Genomic_DNA"/>
</dbReference>
<gene>
    <name evidence="2" type="ORF">K443DRAFT_681091</name>
</gene>
<feature type="region of interest" description="Disordered" evidence="1">
    <location>
        <begin position="1"/>
        <end position="23"/>
    </location>
</feature>
<evidence type="ECO:0000256" key="1">
    <source>
        <dbReference type="SAM" id="MobiDB-lite"/>
    </source>
</evidence>
<sequence>MEQKQMGGPLASKAAPARRKKGKHFLAKNEALELAVSIAGVQEQKALGKAEKHHQAQPCQRNIDNDKPRLSNSKLKIKETKALLAAQRARSKKDKAKKRKRLSQDATSPPNDGDGHAHVGLLSPTTKPARKKVSFA</sequence>
<evidence type="ECO:0000313" key="3">
    <source>
        <dbReference type="Proteomes" id="UP000054477"/>
    </source>
</evidence>
<proteinExistence type="predicted"/>
<evidence type="ECO:0000313" key="2">
    <source>
        <dbReference type="EMBL" id="KIJ98042.1"/>
    </source>
</evidence>
<dbReference type="AlphaFoldDB" id="A0A0C9XQ07"/>
<feature type="compositionally biased region" description="Basic residues" evidence="1">
    <location>
        <begin position="89"/>
        <end position="101"/>
    </location>
</feature>
<name>A0A0C9XQ07_9AGAR</name>
<organism evidence="2 3">
    <name type="scientific">Laccaria amethystina LaAM-08-1</name>
    <dbReference type="NCBI Taxonomy" id="1095629"/>
    <lineage>
        <taxon>Eukaryota</taxon>
        <taxon>Fungi</taxon>
        <taxon>Dikarya</taxon>
        <taxon>Basidiomycota</taxon>
        <taxon>Agaricomycotina</taxon>
        <taxon>Agaricomycetes</taxon>
        <taxon>Agaricomycetidae</taxon>
        <taxon>Agaricales</taxon>
        <taxon>Agaricineae</taxon>
        <taxon>Hydnangiaceae</taxon>
        <taxon>Laccaria</taxon>
    </lineage>
</organism>